<evidence type="ECO:0000313" key="4">
    <source>
        <dbReference type="EMBL" id="OUD13905.1"/>
    </source>
</evidence>
<dbReference type="PANTHER" id="PTHR24220:SF659">
    <property type="entry name" value="TRANSPORTER, PUTATIVE-RELATED"/>
    <property type="match status" value="1"/>
</dbReference>
<evidence type="ECO:0000256" key="1">
    <source>
        <dbReference type="ARBA" id="ARBA00022741"/>
    </source>
</evidence>
<dbReference type="InterPro" id="IPR015854">
    <property type="entry name" value="ABC_transpr_LolD-like"/>
</dbReference>
<dbReference type="InterPro" id="IPR017871">
    <property type="entry name" value="ABC_transporter-like_CS"/>
</dbReference>
<dbReference type="PROSITE" id="PS50893">
    <property type="entry name" value="ABC_TRANSPORTER_2"/>
    <property type="match status" value="1"/>
</dbReference>
<dbReference type="InterPro" id="IPR003439">
    <property type="entry name" value="ABC_transporter-like_ATP-bd"/>
</dbReference>
<gene>
    <name evidence="4" type="ORF">TPSD3_06060</name>
</gene>
<keyword evidence="5" id="KW-1185">Reference proteome</keyword>
<dbReference type="InterPro" id="IPR027417">
    <property type="entry name" value="P-loop_NTPase"/>
</dbReference>
<keyword evidence="1" id="KW-0547">Nucleotide-binding</keyword>
<dbReference type="SUPFAM" id="SSF52540">
    <property type="entry name" value="P-loop containing nucleoside triphosphate hydrolases"/>
    <property type="match status" value="1"/>
</dbReference>
<dbReference type="AlphaFoldDB" id="A0A251X7I6"/>
<evidence type="ECO:0000259" key="3">
    <source>
        <dbReference type="PROSITE" id="PS50893"/>
    </source>
</evidence>
<dbReference type="SMART" id="SM00382">
    <property type="entry name" value="AAA"/>
    <property type="match status" value="1"/>
</dbReference>
<dbReference type="GO" id="GO:0005524">
    <property type="term" value="F:ATP binding"/>
    <property type="evidence" value="ECO:0007669"/>
    <property type="project" value="UniProtKB-KW"/>
</dbReference>
<comment type="caution">
    <text evidence="4">The sequence shown here is derived from an EMBL/GenBank/DDBJ whole genome shotgun (WGS) entry which is preliminary data.</text>
</comment>
<proteinExistence type="predicted"/>
<dbReference type="InterPro" id="IPR003593">
    <property type="entry name" value="AAA+_ATPase"/>
</dbReference>
<protein>
    <recommendedName>
        <fullName evidence="3">ABC transporter domain-containing protein</fullName>
    </recommendedName>
</protein>
<dbReference type="PROSITE" id="PS00211">
    <property type="entry name" value="ABC_TRANSPORTER_1"/>
    <property type="match status" value="1"/>
</dbReference>
<dbReference type="Pfam" id="PF00005">
    <property type="entry name" value="ABC_tran"/>
    <property type="match status" value="1"/>
</dbReference>
<evidence type="ECO:0000313" key="5">
    <source>
        <dbReference type="Proteomes" id="UP000194798"/>
    </source>
</evidence>
<name>A0A251X7I6_9GAMM</name>
<dbReference type="GO" id="GO:0016887">
    <property type="term" value="F:ATP hydrolysis activity"/>
    <property type="evidence" value="ECO:0007669"/>
    <property type="project" value="InterPro"/>
</dbReference>
<sequence>MFHLQSVQYRYQDREVLNINEWQSNAGSQWLIKGRSGSGKTTLLHLMAGLLRPQSGQIIVGGCALQELSERQRDAFRARQIGIVLQRLHLVKPLTVLENLKLAQQCAGLRPDLNRIQNLLATLELSAWQHALPHRLSQGQAQRVAIIRAILHRPPLLLADEPTSSLDDVNCQQVLHLLQSQAKEYGATLVIASHDSRLQNVFTQQLALEMN</sequence>
<evidence type="ECO:0000256" key="2">
    <source>
        <dbReference type="ARBA" id="ARBA00022840"/>
    </source>
</evidence>
<dbReference type="OrthoDB" id="9802264at2"/>
<organism evidence="4 5">
    <name type="scientific">Thioflexithrix psekupsensis</name>
    <dbReference type="NCBI Taxonomy" id="1570016"/>
    <lineage>
        <taxon>Bacteria</taxon>
        <taxon>Pseudomonadati</taxon>
        <taxon>Pseudomonadota</taxon>
        <taxon>Gammaproteobacteria</taxon>
        <taxon>Thiotrichales</taxon>
        <taxon>Thioflexithrix</taxon>
    </lineage>
</organism>
<reference evidence="4 5" key="1">
    <citation type="submission" date="2016-12" db="EMBL/GenBank/DDBJ databases">
        <title>Thioflexothrix psekupsii D3 genome sequencing and assembly.</title>
        <authorList>
            <person name="Fomenkov A."/>
            <person name="Vincze T."/>
            <person name="Grabovich M."/>
            <person name="Anton B.P."/>
            <person name="Dubinina G."/>
            <person name="Orlova M."/>
            <person name="Belousova E."/>
            <person name="Roberts R.J."/>
        </authorList>
    </citation>
    <scope>NUCLEOTIDE SEQUENCE [LARGE SCALE GENOMIC DNA]</scope>
    <source>
        <strain evidence="4">D3</strain>
    </source>
</reference>
<dbReference type="GO" id="GO:0022857">
    <property type="term" value="F:transmembrane transporter activity"/>
    <property type="evidence" value="ECO:0007669"/>
    <property type="project" value="TreeGrafter"/>
</dbReference>
<accession>A0A251X7I6</accession>
<keyword evidence="2" id="KW-0067">ATP-binding</keyword>
<dbReference type="Proteomes" id="UP000194798">
    <property type="component" value="Unassembled WGS sequence"/>
</dbReference>
<dbReference type="Gene3D" id="3.40.50.300">
    <property type="entry name" value="P-loop containing nucleotide triphosphate hydrolases"/>
    <property type="match status" value="1"/>
</dbReference>
<dbReference type="RefSeq" id="WP_086487689.1">
    <property type="nucleotide sequence ID" value="NZ_MSLT01000012.1"/>
</dbReference>
<dbReference type="PANTHER" id="PTHR24220">
    <property type="entry name" value="IMPORT ATP-BINDING PROTEIN"/>
    <property type="match status" value="1"/>
</dbReference>
<dbReference type="GO" id="GO:0005886">
    <property type="term" value="C:plasma membrane"/>
    <property type="evidence" value="ECO:0007669"/>
    <property type="project" value="TreeGrafter"/>
</dbReference>
<feature type="domain" description="ABC transporter" evidence="3">
    <location>
        <begin position="2"/>
        <end position="210"/>
    </location>
</feature>
<dbReference type="EMBL" id="MSLT01000012">
    <property type="protein sequence ID" value="OUD13905.1"/>
    <property type="molecule type" value="Genomic_DNA"/>
</dbReference>